<dbReference type="Proteomes" id="UP000242715">
    <property type="component" value="Unassembled WGS sequence"/>
</dbReference>
<sequence>MAESQGGDGSSGNRRGGSNASRGLDDAISADYLQICKCSANHTPAAAAAAAASNTIATKLQCICAAGILQQPICFHQQFHEHEQLRPWFLTSQWRRHLCQTA</sequence>
<evidence type="ECO:0000256" key="1">
    <source>
        <dbReference type="SAM" id="MobiDB-lite"/>
    </source>
</evidence>
<feature type="compositionally biased region" description="Low complexity" evidence="1">
    <location>
        <begin position="11"/>
        <end position="22"/>
    </location>
</feature>
<keyword evidence="3" id="KW-1185">Reference proteome</keyword>
<evidence type="ECO:0000313" key="3">
    <source>
        <dbReference type="Proteomes" id="UP000242715"/>
    </source>
</evidence>
<accession>A0A2Z6NKG6</accession>
<dbReference type="EMBL" id="DF974026">
    <property type="protein sequence ID" value="GAU44236.1"/>
    <property type="molecule type" value="Genomic_DNA"/>
</dbReference>
<evidence type="ECO:0000313" key="2">
    <source>
        <dbReference type="EMBL" id="GAU44236.1"/>
    </source>
</evidence>
<dbReference type="AlphaFoldDB" id="A0A2Z6NKG6"/>
<gene>
    <name evidence="2" type="ORF">TSUD_139290</name>
</gene>
<protein>
    <submittedName>
        <fullName evidence="2">Uncharacterized protein</fullName>
    </submittedName>
</protein>
<feature type="region of interest" description="Disordered" evidence="1">
    <location>
        <begin position="1"/>
        <end position="22"/>
    </location>
</feature>
<organism evidence="2 3">
    <name type="scientific">Trifolium subterraneum</name>
    <name type="common">Subterranean clover</name>
    <dbReference type="NCBI Taxonomy" id="3900"/>
    <lineage>
        <taxon>Eukaryota</taxon>
        <taxon>Viridiplantae</taxon>
        <taxon>Streptophyta</taxon>
        <taxon>Embryophyta</taxon>
        <taxon>Tracheophyta</taxon>
        <taxon>Spermatophyta</taxon>
        <taxon>Magnoliopsida</taxon>
        <taxon>eudicotyledons</taxon>
        <taxon>Gunneridae</taxon>
        <taxon>Pentapetalae</taxon>
        <taxon>rosids</taxon>
        <taxon>fabids</taxon>
        <taxon>Fabales</taxon>
        <taxon>Fabaceae</taxon>
        <taxon>Papilionoideae</taxon>
        <taxon>50 kb inversion clade</taxon>
        <taxon>NPAAA clade</taxon>
        <taxon>Hologalegina</taxon>
        <taxon>IRL clade</taxon>
        <taxon>Trifolieae</taxon>
        <taxon>Trifolium</taxon>
    </lineage>
</organism>
<feature type="compositionally biased region" description="Gly residues" evidence="1">
    <location>
        <begin position="1"/>
        <end position="10"/>
    </location>
</feature>
<proteinExistence type="predicted"/>
<reference evidence="3" key="1">
    <citation type="journal article" date="2017" name="Front. Plant Sci.">
        <title>Climate Clever Clovers: New Paradigm to Reduce the Environmental Footprint of Ruminants by Breeding Low Methanogenic Forages Utilizing Haplotype Variation.</title>
        <authorList>
            <person name="Kaur P."/>
            <person name="Appels R."/>
            <person name="Bayer P.E."/>
            <person name="Keeble-Gagnere G."/>
            <person name="Wang J."/>
            <person name="Hirakawa H."/>
            <person name="Shirasawa K."/>
            <person name="Vercoe P."/>
            <person name="Stefanova K."/>
            <person name="Durmic Z."/>
            <person name="Nichols P."/>
            <person name="Revell C."/>
            <person name="Isobe S.N."/>
            <person name="Edwards D."/>
            <person name="Erskine W."/>
        </authorList>
    </citation>
    <scope>NUCLEOTIDE SEQUENCE [LARGE SCALE GENOMIC DNA]</scope>
    <source>
        <strain evidence="3">cv. Daliak</strain>
    </source>
</reference>
<name>A0A2Z6NKG6_TRISU</name>